<comment type="caution">
    <text evidence="4">The sequence shown here is derived from an EMBL/GenBank/DDBJ whole genome shotgun (WGS) entry which is preliminary data.</text>
</comment>
<dbReference type="AlphaFoldDB" id="A0AAV5SCS2"/>
<dbReference type="Gene3D" id="2.40.128.20">
    <property type="match status" value="1"/>
</dbReference>
<dbReference type="Pfam" id="PF00061">
    <property type="entry name" value="Lipocalin"/>
    <property type="match status" value="1"/>
</dbReference>
<evidence type="ECO:0000256" key="2">
    <source>
        <dbReference type="ARBA" id="ARBA00023121"/>
    </source>
</evidence>
<dbReference type="FunFam" id="2.40.128.20:FF:000001">
    <property type="entry name" value="Fatty acid-binding protein, adipocyte"/>
    <property type="match status" value="1"/>
</dbReference>
<dbReference type="SUPFAM" id="SSF50814">
    <property type="entry name" value="Lipocalins"/>
    <property type="match status" value="1"/>
</dbReference>
<dbReference type="EMBL" id="BTSX01000001">
    <property type="protein sequence ID" value="GMS80230.1"/>
    <property type="molecule type" value="Genomic_DNA"/>
</dbReference>
<evidence type="ECO:0000313" key="5">
    <source>
        <dbReference type="Proteomes" id="UP001432027"/>
    </source>
</evidence>
<dbReference type="GO" id="GO:0005504">
    <property type="term" value="F:fatty acid binding"/>
    <property type="evidence" value="ECO:0007669"/>
    <property type="project" value="UniProtKB-ARBA"/>
</dbReference>
<feature type="non-terminal residue" evidence="4">
    <location>
        <position position="1"/>
    </location>
</feature>
<accession>A0AAV5SCS2</accession>
<reference evidence="4" key="1">
    <citation type="submission" date="2023-10" db="EMBL/GenBank/DDBJ databases">
        <title>Genome assembly of Pristionchus species.</title>
        <authorList>
            <person name="Yoshida K."/>
            <person name="Sommer R.J."/>
        </authorList>
    </citation>
    <scope>NUCLEOTIDE SEQUENCE</scope>
    <source>
        <strain evidence="4">RS0144</strain>
    </source>
</reference>
<keyword evidence="2" id="KW-0446">Lipid-binding</keyword>
<feature type="domain" description="Lipocalin/cytosolic fatty-acid binding" evidence="3">
    <location>
        <begin position="17"/>
        <end position="144"/>
    </location>
</feature>
<dbReference type="InterPro" id="IPR000566">
    <property type="entry name" value="Lipocln_cytosolic_FA-bd_dom"/>
</dbReference>
<proteinExistence type="inferred from homology"/>
<dbReference type="Proteomes" id="UP001432027">
    <property type="component" value="Unassembled WGS sequence"/>
</dbReference>
<dbReference type="PRINTS" id="PR00178">
    <property type="entry name" value="FATTYACIDBP"/>
</dbReference>
<organism evidence="4 5">
    <name type="scientific">Pristionchus entomophagus</name>
    <dbReference type="NCBI Taxonomy" id="358040"/>
    <lineage>
        <taxon>Eukaryota</taxon>
        <taxon>Metazoa</taxon>
        <taxon>Ecdysozoa</taxon>
        <taxon>Nematoda</taxon>
        <taxon>Chromadorea</taxon>
        <taxon>Rhabditida</taxon>
        <taxon>Rhabditina</taxon>
        <taxon>Diplogasteromorpha</taxon>
        <taxon>Diplogasteroidea</taxon>
        <taxon>Neodiplogasteridae</taxon>
        <taxon>Pristionchus</taxon>
    </lineage>
</organism>
<evidence type="ECO:0000313" key="4">
    <source>
        <dbReference type="EMBL" id="GMS80230.1"/>
    </source>
</evidence>
<sequence>LLVQKQSPQSTMADQFVGKWNNTSSENFDAYLKEIGVGMMTRTVASKLKPTLTFEVNGEEWTMTSISTFKTHVTKFKLGQEFELQTIDGRDVTSKFELEGTKLVQTEKGKSGGKDSSIERTISGNTLTIVAECNGVKSTRVYEKV</sequence>
<gene>
    <name evidence="4" type="ORF">PENTCL1PPCAC_2405</name>
</gene>
<dbReference type="CDD" id="cd00742">
    <property type="entry name" value="FABP"/>
    <property type="match status" value="1"/>
</dbReference>
<keyword evidence="5" id="KW-1185">Reference proteome</keyword>
<dbReference type="InterPro" id="IPR031259">
    <property type="entry name" value="ILBP"/>
</dbReference>
<name>A0AAV5SCS2_9BILA</name>
<dbReference type="InterPro" id="IPR000463">
    <property type="entry name" value="Fatty_acid-bd"/>
</dbReference>
<protein>
    <recommendedName>
        <fullName evidence="3">Lipocalin/cytosolic fatty-acid binding domain-containing protein</fullName>
    </recommendedName>
</protein>
<dbReference type="PANTHER" id="PTHR11955">
    <property type="entry name" value="FATTY ACID BINDING PROTEIN"/>
    <property type="match status" value="1"/>
</dbReference>
<evidence type="ECO:0000259" key="3">
    <source>
        <dbReference type="Pfam" id="PF00061"/>
    </source>
</evidence>
<comment type="similarity">
    <text evidence="1">Belongs to the calycin superfamily. Fatty-acid binding protein (FABP) family.</text>
</comment>
<evidence type="ECO:0000256" key="1">
    <source>
        <dbReference type="ARBA" id="ARBA00008390"/>
    </source>
</evidence>
<dbReference type="InterPro" id="IPR012674">
    <property type="entry name" value="Calycin"/>
</dbReference>